<feature type="compositionally biased region" description="Basic and acidic residues" evidence="1">
    <location>
        <begin position="486"/>
        <end position="503"/>
    </location>
</feature>
<reference evidence="3 4" key="1">
    <citation type="submission" date="2014-12" db="EMBL/GenBank/DDBJ databases">
        <authorList>
            <person name="Neuveglise Cecile"/>
        </authorList>
    </citation>
    <scope>NUCLEOTIDE SEQUENCE [LARGE SCALE GENOMIC DNA]</scope>
    <source>
        <strain evidence="3 4">CBS 12615</strain>
    </source>
</reference>
<feature type="region of interest" description="Disordered" evidence="1">
    <location>
        <begin position="650"/>
        <end position="679"/>
    </location>
</feature>
<feature type="compositionally biased region" description="Acidic residues" evidence="1">
    <location>
        <begin position="774"/>
        <end position="783"/>
    </location>
</feature>
<feature type="compositionally biased region" description="Polar residues" evidence="1">
    <location>
        <begin position="344"/>
        <end position="358"/>
    </location>
</feature>
<evidence type="ECO:0000256" key="1">
    <source>
        <dbReference type="SAM" id="MobiDB-lite"/>
    </source>
</evidence>
<sequence length="794" mass="88473">MWVLRFECKGQDGTQFKCSCCLKQAIRYDIGRSTKSPLHIKNDKSISRSHLQLETDDKNFLNVINTGKLTKINGKHVKVGHTAKFSPTSKTTFELGAEPIVAILTYENALWKIPHDISMAESVKQQLSLYGIDAAVTLSPNTTMQIVKQREGNYGNCLFALVSGIPVLRETIISDFLQQLDNIHTNFDERWRELVENNSLFPKYVPFPSIFQTLNFVVTSRKVFAIFKHIVDAGKGTLWMCDGVANLESFVKYQVRSDNVVILVHLNNVSSSVLSRDESNGLDEIQEAKSLKAGAKKIGLGVFDVNDLVNAVLNRDVTPLLRRISVQENTPDAASPERVDSGSEQRGISVSQDTMNSTLKKRKFNRQRVQPLNSLTFFGGGSSIASQETKATGEQPQLGKTAVSEEQLMVEDAAVQPTPKKPRLDHDVKARELSVMPSESENAIPSKRAHNSTEDEDGQSSAVSKRHTIESPTIPSSPSVTDVAELENRNDNIDDSINKESRMEKLAAPNYSFGSSRGDSAHAVDGITLRNSTRPGSFVRAIQEAKSHEVDRIKEKMADVQGGELTEEALMQLDNLAIVESTDLLRSRNDVSRVTTTDANAPWSGRKNFKKFVKIWPQRSSRSSSGSVNDAIRNKAYMITRDYVPMQQFDPRRVSPPVEDMVLDPRQSNTEEPIASENGIDFGVQVEDDEQVFEFTSQRPSTHAAHTTPEKFQSENQQELFIIDEDDSQQQATENLFSDKDAVGPGFASVPNTHSKPISYPENSRRQRSGGVDSEGDSDDSDDEPKFRFRSRKR</sequence>
<feature type="region of interest" description="Disordered" evidence="1">
    <location>
        <begin position="328"/>
        <end position="366"/>
    </location>
</feature>
<dbReference type="OrthoDB" id="3981072at2759"/>
<dbReference type="EMBL" id="LN736360">
    <property type="protein sequence ID" value="CEP60658.1"/>
    <property type="molecule type" value="Genomic_DNA"/>
</dbReference>
<dbReference type="AlphaFoldDB" id="A0A0C7N5D7"/>
<dbReference type="Proteomes" id="UP000054304">
    <property type="component" value="Unassembled WGS sequence"/>
</dbReference>
<gene>
    <name evidence="3" type="ORF">LALA0_S01e15984g</name>
</gene>
<dbReference type="STRING" id="1245769.A0A0C7N5D7"/>
<dbReference type="RefSeq" id="XP_022626900.1">
    <property type="nucleotide sequence ID" value="XM_022774844.1"/>
</dbReference>
<evidence type="ECO:0000313" key="4">
    <source>
        <dbReference type="Proteomes" id="UP000054304"/>
    </source>
</evidence>
<evidence type="ECO:0000313" key="3">
    <source>
        <dbReference type="EMBL" id="CEP60658.1"/>
    </source>
</evidence>
<feature type="region of interest" description="Disordered" evidence="1">
    <location>
        <begin position="739"/>
        <end position="794"/>
    </location>
</feature>
<dbReference type="GeneID" id="34684060"/>
<name>A0A0C7N5D7_9SACH</name>
<evidence type="ECO:0000259" key="2">
    <source>
        <dbReference type="PROSITE" id="PS50006"/>
    </source>
</evidence>
<proteinExistence type="predicted"/>
<dbReference type="HOGENOM" id="CLU_017587_0_0_1"/>
<accession>A0A0C7N5D7</accession>
<keyword evidence="4" id="KW-1185">Reference proteome</keyword>
<feature type="domain" description="FHA" evidence="2">
    <location>
        <begin position="28"/>
        <end position="77"/>
    </location>
</feature>
<protein>
    <submittedName>
        <fullName evidence="3">LALA0S01e15984g1_1</fullName>
    </submittedName>
</protein>
<dbReference type="PROSITE" id="PS50006">
    <property type="entry name" value="FHA_DOMAIN"/>
    <property type="match status" value="1"/>
</dbReference>
<organism evidence="3 4">
    <name type="scientific">Lachancea lanzarotensis</name>
    <dbReference type="NCBI Taxonomy" id="1245769"/>
    <lineage>
        <taxon>Eukaryota</taxon>
        <taxon>Fungi</taxon>
        <taxon>Dikarya</taxon>
        <taxon>Ascomycota</taxon>
        <taxon>Saccharomycotina</taxon>
        <taxon>Saccharomycetes</taxon>
        <taxon>Saccharomycetales</taxon>
        <taxon>Saccharomycetaceae</taxon>
        <taxon>Lachancea</taxon>
    </lineage>
</organism>
<dbReference type="InterPro" id="IPR008984">
    <property type="entry name" value="SMAD_FHA_dom_sf"/>
</dbReference>
<dbReference type="InterPro" id="IPR000253">
    <property type="entry name" value="FHA_dom"/>
</dbReference>
<dbReference type="SUPFAM" id="SSF49879">
    <property type="entry name" value="SMAD/FHA domain"/>
    <property type="match status" value="1"/>
</dbReference>
<feature type="compositionally biased region" description="Low complexity" evidence="1">
    <location>
        <begin position="470"/>
        <end position="479"/>
    </location>
</feature>
<feature type="compositionally biased region" description="Basic and acidic residues" evidence="1">
    <location>
        <begin position="422"/>
        <end position="432"/>
    </location>
</feature>
<feature type="region of interest" description="Disordered" evidence="1">
    <location>
        <begin position="411"/>
        <end position="503"/>
    </location>
</feature>